<dbReference type="GO" id="GO:0016829">
    <property type="term" value="F:lyase activity"/>
    <property type="evidence" value="ECO:0007669"/>
    <property type="project" value="UniProtKB-KW"/>
</dbReference>
<name>A0AAW3F028_BURGA</name>
<evidence type="ECO:0000313" key="2">
    <source>
        <dbReference type="EMBL" id="KGC13733.1"/>
    </source>
</evidence>
<dbReference type="Gene3D" id="2.60.120.200">
    <property type="match status" value="1"/>
</dbReference>
<feature type="domain" description="Alginate lyase 2" evidence="1">
    <location>
        <begin position="47"/>
        <end position="257"/>
    </location>
</feature>
<dbReference type="InterPro" id="IPR013320">
    <property type="entry name" value="ConA-like_dom_sf"/>
</dbReference>
<dbReference type="SUPFAM" id="SSF49899">
    <property type="entry name" value="Concanavalin A-like lectins/glucanases"/>
    <property type="match status" value="1"/>
</dbReference>
<dbReference type="Pfam" id="PF08787">
    <property type="entry name" value="Alginate_lyase2"/>
    <property type="match status" value="1"/>
</dbReference>
<dbReference type="Proteomes" id="UP000029590">
    <property type="component" value="Unassembled WGS sequence"/>
</dbReference>
<protein>
    <submittedName>
        <fullName evidence="2">Alginate lyase family protein</fullName>
    </submittedName>
</protein>
<dbReference type="KEGG" id="bgo:BM43_4229"/>
<organism evidence="2 3">
    <name type="scientific">Burkholderia gladioli</name>
    <name type="common">Pseudomonas marginata</name>
    <name type="synonym">Phytomonas marginata</name>
    <dbReference type="NCBI Taxonomy" id="28095"/>
    <lineage>
        <taxon>Bacteria</taxon>
        <taxon>Pseudomonadati</taxon>
        <taxon>Pseudomonadota</taxon>
        <taxon>Betaproteobacteria</taxon>
        <taxon>Burkholderiales</taxon>
        <taxon>Burkholderiaceae</taxon>
        <taxon>Burkholderia</taxon>
    </lineage>
</organism>
<dbReference type="AlphaFoldDB" id="A0AAW3F028"/>
<evidence type="ECO:0000313" key="3">
    <source>
        <dbReference type="Proteomes" id="UP000029590"/>
    </source>
</evidence>
<gene>
    <name evidence="2" type="ORF">DM48_304</name>
</gene>
<comment type="caution">
    <text evidence="2">The sequence shown here is derived from an EMBL/GenBank/DDBJ whole genome shotgun (WGS) entry which is preliminary data.</text>
</comment>
<proteinExistence type="predicted"/>
<keyword evidence="2" id="KW-0456">Lyase</keyword>
<sequence length="258" mass="28532">MIAFPHSVALESRMKASRIPWIPLLGWSCIAHAGPLSPSLAPGQNLDLSSYRLQTLDEQRRFREVEPVGTYQDAYFFTDGGTGEMMFRVPSGAGHSANSEYPRVELRESGSWMMDPASQQVHAESIELRVMAEPATGSLIFAQIHGEKAGGSEALKLRWLNGDVVMGVKPHYGDPEQRIPLLRQVPLGAPIDCRLRLVGDTVSVEVSSGTARAARDFQYAADSWRDIPVYFKVGNYSQDRREDGSTSVVAVRRLTLTR</sequence>
<accession>A0AAW3F028</accession>
<reference evidence="2 3" key="1">
    <citation type="submission" date="2014-04" db="EMBL/GenBank/DDBJ databases">
        <authorList>
            <person name="Bishop-Lilly K.A."/>
            <person name="Broomall S.M."/>
            <person name="Chain P.S."/>
            <person name="Chertkov O."/>
            <person name="Coyne S.R."/>
            <person name="Daligault H.E."/>
            <person name="Davenport K.W."/>
            <person name="Erkkila T."/>
            <person name="Frey K.G."/>
            <person name="Gibbons H.S."/>
            <person name="Gu W."/>
            <person name="Jaissle J."/>
            <person name="Johnson S.L."/>
            <person name="Koroleva G.I."/>
            <person name="Ladner J.T."/>
            <person name="Lo C.-C."/>
            <person name="Minogue T.D."/>
            <person name="Munk C."/>
            <person name="Palacios G.F."/>
            <person name="Redden C.L."/>
            <person name="Rosenzweig C.N."/>
            <person name="Scholz M.B."/>
            <person name="Teshima H."/>
            <person name="Xu Y."/>
        </authorList>
    </citation>
    <scope>NUCLEOTIDE SEQUENCE [LARGE SCALE GENOMIC DNA]</scope>
    <source>
        <strain evidence="3">gladioli</strain>
    </source>
</reference>
<dbReference type="EMBL" id="JPGG01000016">
    <property type="protein sequence ID" value="KGC13733.1"/>
    <property type="molecule type" value="Genomic_DNA"/>
</dbReference>
<dbReference type="InterPro" id="IPR014895">
    <property type="entry name" value="Alginate_lyase_2"/>
</dbReference>
<evidence type="ECO:0000259" key="1">
    <source>
        <dbReference type="Pfam" id="PF08787"/>
    </source>
</evidence>